<evidence type="ECO:0000256" key="4">
    <source>
        <dbReference type="ARBA" id="ARBA00022833"/>
    </source>
</evidence>
<keyword evidence="4" id="KW-0862">Zinc</keyword>
<dbReference type="SMART" id="SM00451">
    <property type="entry name" value="ZnF_U1"/>
    <property type="match status" value="1"/>
</dbReference>
<dbReference type="InterPro" id="IPR036236">
    <property type="entry name" value="Znf_C2H2_sf"/>
</dbReference>
<comment type="subcellular location">
    <subcellularLocation>
        <location evidence="1">Nucleus</location>
    </subcellularLocation>
</comment>
<keyword evidence="2" id="KW-0479">Metal-binding</keyword>
<dbReference type="GO" id="GO:0008270">
    <property type="term" value="F:zinc ion binding"/>
    <property type="evidence" value="ECO:0007669"/>
    <property type="project" value="UniProtKB-KW"/>
</dbReference>
<dbReference type="PANTHER" id="PTHR31148:SF1">
    <property type="entry name" value="U1 SMALL NUCLEAR RIBONUCLEOPROTEIN C"/>
    <property type="match status" value="1"/>
</dbReference>
<dbReference type="Pfam" id="PF06220">
    <property type="entry name" value="zf-U1"/>
    <property type="match status" value="1"/>
</dbReference>
<evidence type="ECO:0000313" key="10">
    <source>
        <dbReference type="EMBL" id="KAJ1910468.1"/>
    </source>
</evidence>
<dbReference type="InterPro" id="IPR003604">
    <property type="entry name" value="Matrin/U1-like-C_Znf_C2H2"/>
</dbReference>
<name>A0A9W7ZTZ0_9FUNG</name>
<dbReference type="InterPro" id="IPR017340">
    <property type="entry name" value="U1_snRNP-C"/>
</dbReference>
<keyword evidence="3" id="KW-0863">Zinc-finger</keyword>
<evidence type="ECO:0000256" key="6">
    <source>
        <dbReference type="ARBA" id="ARBA00023242"/>
    </source>
</evidence>
<accession>A0A9W7ZTZ0</accession>
<evidence type="ECO:0000256" key="7">
    <source>
        <dbReference type="ARBA" id="ARBA00023274"/>
    </source>
</evidence>
<dbReference type="PANTHER" id="PTHR31148">
    <property type="entry name" value="U1 SMALL NUCLEAR RIBONUCLEOPROTEIN C"/>
    <property type="match status" value="1"/>
</dbReference>
<proteinExistence type="predicted"/>
<gene>
    <name evidence="10" type="primary">YHC1_1</name>
    <name evidence="10" type="ORF">IWQ60_010642</name>
</gene>
<evidence type="ECO:0000259" key="9">
    <source>
        <dbReference type="PROSITE" id="PS50171"/>
    </source>
</evidence>
<evidence type="ECO:0000256" key="1">
    <source>
        <dbReference type="ARBA" id="ARBA00004123"/>
    </source>
</evidence>
<dbReference type="EMBL" id="JANBPT010001046">
    <property type="protein sequence ID" value="KAJ1910468.1"/>
    <property type="molecule type" value="Genomic_DNA"/>
</dbReference>
<dbReference type="PIRSF" id="PIRSF037969">
    <property type="entry name" value="U1_snRNP-C"/>
    <property type="match status" value="1"/>
</dbReference>
<dbReference type="Proteomes" id="UP001150569">
    <property type="component" value="Unassembled WGS sequence"/>
</dbReference>
<dbReference type="InterPro" id="IPR000690">
    <property type="entry name" value="Matrin/U1-C_Znf_C2H2"/>
</dbReference>
<dbReference type="GO" id="GO:0000395">
    <property type="term" value="P:mRNA 5'-splice site recognition"/>
    <property type="evidence" value="ECO:0007669"/>
    <property type="project" value="InterPro"/>
</dbReference>
<dbReference type="Gene3D" id="3.30.160.60">
    <property type="entry name" value="Classic Zinc Finger"/>
    <property type="match status" value="1"/>
</dbReference>
<comment type="caution">
    <text evidence="10">The sequence shown here is derived from an EMBL/GenBank/DDBJ whole genome shotgun (WGS) entry which is preliminary data.</text>
</comment>
<dbReference type="GO" id="GO:0030627">
    <property type="term" value="F:pre-mRNA 5'-splice site binding"/>
    <property type="evidence" value="ECO:0007669"/>
    <property type="project" value="InterPro"/>
</dbReference>
<dbReference type="AlphaFoldDB" id="A0A9W7ZTZ0"/>
<evidence type="ECO:0000256" key="2">
    <source>
        <dbReference type="ARBA" id="ARBA00022723"/>
    </source>
</evidence>
<evidence type="ECO:0000256" key="5">
    <source>
        <dbReference type="ARBA" id="ARBA00022884"/>
    </source>
</evidence>
<keyword evidence="6" id="KW-0539">Nucleus</keyword>
<evidence type="ECO:0000313" key="11">
    <source>
        <dbReference type="Proteomes" id="UP001150569"/>
    </source>
</evidence>
<feature type="compositionally biased region" description="Basic and acidic residues" evidence="8">
    <location>
        <begin position="99"/>
        <end position="134"/>
    </location>
</feature>
<dbReference type="PROSITE" id="PS50171">
    <property type="entry name" value="ZF_MATRIN"/>
    <property type="match status" value="1"/>
</dbReference>
<sequence length="213" mass="23709">MPKYYCDYCDIFLTHDTAAVRKAHNRGWKHIVQVEQYYSELKPEAYQDIVDTVLRPRGEAKEGDTFTPSFTPYGSGPPAPYGRDSGSGYSPYQGSQRQNHYDDRNGRGNDRNGGDRRPYGRDSRAPIRGDRRPYGNDSRPPPNDGDRRPYGHGSRPPSGGGRHSFAPPPPPSSGSGYPRDDQHQRSYGNDSRGPPPPPPYGYQPSVGNGGDRR</sequence>
<reference evidence="10" key="1">
    <citation type="submission" date="2022-07" db="EMBL/GenBank/DDBJ databases">
        <title>Phylogenomic reconstructions and comparative analyses of Kickxellomycotina fungi.</title>
        <authorList>
            <person name="Reynolds N.K."/>
            <person name="Stajich J.E."/>
            <person name="Barry K."/>
            <person name="Grigoriev I.V."/>
            <person name="Crous P."/>
            <person name="Smith M.E."/>
        </authorList>
    </citation>
    <scope>NUCLEOTIDE SEQUENCE</scope>
    <source>
        <strain evidence="10">RSA 861</strain>
    </source>
</reference>
<feature type="compositionally biased region" description="Low complexity" evidence="8">
    <location>
        <begin position="86"/>
        <end position="96"/>
    </location>
</feature>
<dbReference type="InterPro" id="IPR013085">
    <property type="entry name" value="U1-CZ_Znf_C2H2"/>
</dbReference>
<feature type="region of interest" description="Disordered" evidence="8">
    <location>
        <begin position="57"/>
        <end position="213"/>
    </location>
</feature>
<dbReference type="SUPFAM" id="SSF57667">
    <property type="entry name" value="beta-beta-alpha zinc fingers"/>
    <property type="match status" value="1"/>
</dbReference>
<evidence type="ECO:0000256" key="3">
    <source>
        <dbReference type="ARBA" id="ARBA00022771"/>
    </source>
</evidence>
<dbReference type="OrthoDB" id="76567at2759"/>
<evidence type="ECO:0000256" key="8">
    <source>
        <dbReference type="SAM" id="MobiDB-lite"/>
    </source>
</evidence>
<keyword evidence="5" id="KW-0694">RNA-binding</keyword>
<keyword evidence="7 10" id="KW-0687">Ribonucleoprotein</keyword>
<dbReference type="GO" id="GO:0005685">
    <property type="term" value="C:U1 snRNP"/>
    <property type="evidence" value="ECO:0007669"/>
    <property type="project" value="InterPro"/>
</dbReference>
<organism evidence="10 11">
    <name type="scientific">Tieghemiomyces parasiticus</name>
    <dbReference type="NCBI Taxonomy" id="78921"/>
    <lineage>
        <taxon>Eukaryota</taxon>
        <taxon>Fungi</taxon>
        <taxon>Fungi incertae sedis</taxon>
        <taxon>Zoopagomycota</taxon>
        <taxon>Kickxellomycotina</taxon>
        <taxon>Dimargaritomycetes</taxon>
        <taxon>Dimargaritales</taxon>
        <taxon>Dimargaritaceae</taxon>
        <taxon>Tieghemiomyces</taxon>
    </lineage>
</organism>
<protein>
    <submittedName>
        <fullName evidence="10">U1 small nuclear ribonucleoprotein C</fullName>
    </submittedName>
</protein>
<feature type="domain" description="Matrin-type" evidence="9">
    <location>
        <begin position="4"/>
        <end position="36"/>
    </location>
</feature>
<keyword evidence="11" id="KW-1185">Reference proteome</keyword>